<dbReference type="AlphaFoldDB" id="A0A1T1D0V1"/>
<dbReference type="GO" id="GO:0016787">
    <property type="term" value="F:hydrolase activity"/>
    <property type="evidence" value="ECO:0007669"/>
    <property type="project" value="UniProtKB-KW"/>
</dbReference>
<dbReference type="Pfam" id="PF00271">
    <property type="entry name" value="Helicase_C"/>
    <property type="match status" value="1"/>
</dbReference>
<dbReference type="SMART" id="SM00487">
    <property type="entry name" value="DEXDc"/>
    <property type="match status" value="1"/>
</dbReference>
<organism evidence="4 5">
    <name type="scientific">Candidatus Synechococcus spongiarum LMB bulk15M</name>
    <dbReference type="NCBI Taxonomy" id="1943582"/>
    <lineage>
        <taxon>Bacteria</taxon>
        <taxon>Bacillati</taxon>
        <taxon>Cyanobacteriota</taxon>
        <taxon>Cyanophyceae</taxon>
        <taxon>Synechococcales</taxon>
        <taxon>Synechococcaceae</taxon>
        <taxon>Synechococcus</taxon>
    </lineage>
</organism>
<protein>
    <submittedName>
        <fullName evidence="4">Helicase</fullName>
    </submittedName>
</protein>
<keyword evidence="4" id="KW-0347">Helicase</keyword>
<evidence type="ECO:0000313" key="5">
    <source>
        <dbReference type="Proteomes" id="UP000242636"/>
    </source>
</evidence>
<sequence length="1039" mass="117001">MSLLHALWDGDGLVLWADDWCLADRQTPVDQPLVHPFALPRQDLHRCLSNRQRLPQAPLKPVHRLLSLPSRDLRRSRRRRGRSRGSGSEWEIWSGLPLLAGEAIPEAVSEQCQWWPWRIEGLKLAIADLPNWLNGLPLSGEHPDLGSELRWLAHLQRWCLSLMARGRWLPVVEATGDQCHARWQPLLNREDDRYRLETMALHMPQVLLSGHDPLNTLACRRPEQQRLQVAGIVAALLDIQMRVAFTPLEEGLDDLLDSWQQALASVEGSLNGDADGVERLQVATNHWRQGVTGQLAPARACLELQAPATRQGEEQENNHWPLRFGLQAAIDPTLWLDAEAIWAAGDNAVHIGEIPVEKPSQLLLEGLGRALSAFEPLERGLEGATPSSMDLTPAEAFVLVRTASRRLRDLGVGVKLPATLSGGLAGRMGLSIQADLPPESRGFSLGESLQWRWTLMIGGQPITLNQLERLSAQKSPLVNHGGQWVELRPGDIKAAETFCLEEPRLSLEDALRLTGNNLETLQRLPVHRFEAGPRLQQVLEQYHHHKQPDPLPAPEGFCGQLRPYQERGLGWLAFLYRFGQGACLADDMGLGKTIQLLAFLQYLKVQKELKRPVLLVCPTSVMTNWHREARHFTPELRVIEHYGSRRPGTAVELASALRGVNLVLTSYGLLQRDLDILGSYGWQGVVIDEAQAIKNSTSKQSAAARELSRVGQKSCFCIALTGTPVENRVSEIWPLMNFLNPRVLGEEGFFRQRYRLPIERYGDMSSLRDLRRRVGPFILRRLKTDQSIISDLPEKIELNEWCGLSDEQRRLYSKTVDETLEAVARAPLGERHGRVLGLLTKLKQICNHPALVLQEQEVSGDFGRRSAKLQRLEEILDELMAVGDRALLFTQFARWGHLLKQYLEQRFQGEFPFLHGGSSKSERQGMVDRFQQDPRGPQLFLLSLKAGGLGLNLTRASHVIHIDRWWNPAVENQATDRAYRIGQTNRVMVHKFITSGSLEENVDRMIREKARMAEDVIGGGEDWLAGLAIDDIKDLVSLQ</sequence>
<dbReference type="PROSITE" id="PS51192">
    <property type="entry name" value="HELICASE_ATP_BIND_1"/>
    <property type="match status" value="1"/>
</dbReference>
<keyword evidence="5" id="KW-1185">Reference proteome</keyword>
<dbReference type="PANTHER" id="PTHR10799">
    <property type="entry name" value="SNF2/RAD54 HELICASE FAMILY"/>
    <property type="match status" value="1"/>
</dbReference>
<dbReference type="InterPro" id="IPR000330">
    <property type="entry name" value="SNF2_N"/>
</dbReference>
<dbReference type="PROSITE" id="PS51194">
    <property type="entry name" value="HELICASE_CTER"/>
    <property type="match status" value="1"/>
</dbReference>
<dbReference type="GO" id="GO:0005524">
    <property type="term" value="F:ATP binding"/>
    <property type="evidence" value="ECO:0007669"/>
    <property type="project" value="InterPro"/>
</dbReference>
<feature type="domain" description="Helicase C-terminal" evidence="3">
    <location>
        <begin position="871"/>
        <end position="1028"/>
    </location>
</feature>
<dbReference type="InterPro" id="IPR027417">
    <property type="entry name" value="P-loop_NTPase"/>
</dbReference>
<dbReference type="InterPro" id="IPR022138">
    <property type="entry name" value="DUF3670"/>
</dbReference>
<keyword evidence="1" id="KW-0378">Hydrolase</keyword>
<gene>
    <name evidence="4" type="ORF">BV61_02725</name>
</gene>
<evidence type="ECO:0000259" key="3">
    <source>
        <dbReference type="PROSITE" id="PS51194"/>
    </source>
</evidence>
<proteinExistence type="predicted"/>
<name>A0A1T1D0V1_9SYNE</name>
<dbReference type="Gene3D" id="3.40.50.300">
    <property type="entry name" value="P-loop containing nucleotide triphosphate hydrolases"/>
    <property type="match status" value="1"/>
</dbReference>
<dbReference type="InterPro" id="IPR049730">
    <property type="entry name" value="SNF2/RAD54-like_C"/>
</dbReference>
<keyword evidence="4" id="KW-0547">Nucleotide-binding</keyword>
<dbReference type="EMBL" id="MWLD01000035">
    <property type="protein sequence ID" value="OOV34496.1"/>
    <property type="molecule type" value="Genomic_DNA"/>
</dbReference>
<accession>A0A1T1D0V1</accession>
<dbReference type="SUPFAM" id="SSF52540">
    <property type="entry name" value="P-loop containing nucleoside triphosphate hydrolases"/>
    <property type="match status" value="2"/>
</dbReference>
<dbReference type="Pfam" id="PF00176">
    <property type="entry name" value="SNF2-rel_dom"/>
    <property type="match status" value="1"/>
</dbReference>
<evidence type="ECO:0000259" key="2">
    <source>
        <dbReference type="PROSITE" id="PS51192"/>
    </source>
</evidence>
<dbReference type="SMART" id="SM00490">
    <property type="entry name" value="HELICc"/>
    <property type="match status" value="1"/>
</dbReference>
<dbReference type="Proteomes" id="UP000242636">
    <property type="component" value="Unassembled WGS sequence"/>
</dbReference>
<dbReference type="GO" id="GO:0004386">
    <property type="term" value="F:helicase activity"/>
    <property type="evidence" value="ECO:0007669"/>
    <property type="project" value="UniProtKB-KW"/>
</dbReference>
<dbReference type="Gene3D" id="3.40.50.10810">
    <property type="entry name" value="Tandem AAA-ATPase domain"/>
    <property type="match status" value="1"/>
</dbReference>
<dbReference type="CDD" id="cd18793">
    <property type="entry name" value="SF2_C_SNF"/>
    <property type="match status" value="1"/>
</dbReference>
<evidence type="ECO:0000313" key="4">
    <source>
        <dbReference type="EMBL" id="OOV34496.1"/>
    </source>
</evidence>
<keyword evidence="4" id="KW-0067">ATP-binding</keyword>
<dbReference type="InterPro" id="IPR014001">
    <property type="entry name" value="Helicase_ATP-bd"/>
</dbReference>
<reference evidence="4 5" key="1">
    <citation type="submission" date="2017-02" db="EMBL/GenBank/DDBJ databases">
        <title>Draft Genome Sequences of 'Candidatus Synechococcus spongiarum', Cyanobacterial Symbionts of the Mediterranean Sponge Aplysina aerophoba from two locations.</title>
        <authorList>
            <person name="Slaby B.M."/>
            <person name="Hentschel U."/>
        </authorList>
    </citation>
    <scope>NUCLEOTIDE SEQUENCE [LARGE SCALE GENOMIC DNA]</scope>
    <source>
        <strain evidence="4">LMB bulk15M</strain>
    </source>
</reference>
<comment type="caution">
    <text evidence="4">The sequence shown here is derived from an EMBL/GenBank/DDBJ whole genome shotgun (WGS) entry which is preliminary data.</text>
</comment>
<feature type="domain" description="Helicase ATP-binding" evidence="2">
    <location>
        <begin position="573"/>
        <end position="742"/>
    </location>
</feature>
<dbReference type="InterPro" id="IPR001650">
    <property type="entry name" value="Helicase_C-like"/>
</dbReference>
<dbReference type="Pfam" id="PF12419">
    <property type="entry name" value="DUF3670"/>
    <property type="match status" value="1"/>
</dbReference>
<evidence type="ECO:0000256" key="1">
    <source>
        <dbReference type="ARBA" id="ARBA00022801"/>
    </source>
</evidence>
<dbReference type="InterPro" id="IPR038718">
    <property type="entry name" value="SNF2-like_sf"/>
</dbReference>